<reference evidence="2 3" key="1">
    <citation type="journal article" date="2018" name="Front. Microbiol.">
        <title>Hydrolytic Capabilities as a Key to Environmental Success: Chitinolytic and Cellulolytic Acidobacteria From Acidic Sub-arctic Soils and Boreal Peatlands.</title>
        <authorList>
            <person name="Belova S.E."/>
            <person name="Ravin N.V."/>
            <person name="Pankratov T.A."/>
            <person name="Rakitin A.L."/>
            <person name="Ivanova A.A."/>
            <person name="Beletsky A.V."/>
            <person name="Mardanov A.V."/>
            <person name="Sinninghe Damste J.S."/>
            <person name="Dedysh S.N."/>
        </authorList>
    </citation>
    <scope>NUCLEOTIDE SEQUENCE [LARGE SCALE GENOMIC DNA]</scope>
    <source>
        <strain evidence="2 3">SBC82</strain>
    </source>
</reference>
<accession>A0A2Z5FXN0</accession>
<dbReference type="HAMAP" id="MF_00761">
    <property type="entry name" value="UPF0303"/>
    <property type="match status" value="1"/>
</dbReference>
<dbReference type="Proteomes" id="UP000253606">
    <property type="component" value="Chromosome"/>
</dbReference>
<organism evidence="2 3">
    <name type="scientific">Acidisarcina polymorpha</name>
    <dbReference type="NCBI Taxonomy" id="2211140"/>
    <lineage>
        <taxon>Bacteria</taxon>
        <taxon>Pseudomonadati</taxon>
        <taxon>Acidobacteriota</taxon>
        <taxon>Terriglobia</taxon>
        <taxon>Terriglobales</taxon>
        <taxon>Acidobacteriaceae</taxon>
        <taxon>Acidisarcina</taxon>
    </lineage>
</organism>
<evidence type="ECO:0000313" key="2">
    <source>
        <dbReference type="EMBL" id="AXC11490.1"/>
    </source>
</evidence>
<sequence length="163" mass="17937">MPIADDLARIALQEQQLRFAHFDEETAWRVGAGLRAMAVERNLSLVIDVRRIGQPLFYTAMAGTTPDNVEWVRRKSNVTARFHRSSYAIGLELEQKGSNLFDRYGLAVADYASHGGCFPLRSVSAGMIGSVTVSGLPQRDDHDLAVEGLCTELGVDFGALRLQ</sequence>
<dbReference type="InterPro" id="IPR038084">
    <property type="entry name" value="PduO/GlcC-like_sf"/>
</dbReference>
<dbReference type="Gene3D" id="3.30.450.150">
    <property type="entry name" value="Haem-degrading domain"/>
    <property type="match status" value="1"/>
</dbReference>
<dbReference type="PANTHER" id="PTHR28255">
    <property type="match status" value="1"/>
</dbReference>
<dbReference type="EMBL" id="CP030840">
    <property type="protein sequence ID" value="AXC11490.1"/>
    <property type="molecule type" value="Genomic_DNA"/>
</dbReference>
<proteinExistence type="inferred from homology"/>
<dbReference type="InterPro" id="IPR010371">
    <property type="entry name" value="YBR137W-like"/>
</dbReference>
<evidence type="ECO:0000313" key="3">
    <source>
        <dbReference type="Proteomes" id="UP000253606"/>
    </source>
</evidence>
<protein>
    <recommendedName>
        <fullName evidence="1">UPF0303 protein ACPOL_2166</fullName>
    </recommendedName>
</protein>
<dbReference type="PANTHER" id="PTHR28255:SF1">
    <property type="entry name" value="UPF0303 PROTEIN YBR137W"/>
    <property type="match status" value="1"/>
</dbReference>
<comment type="similarity">
    <text evidence="1">Belongs to the UPF0303 family.</text>
</comment>
<dbReference type="AlphaFoldDB" id="A0A2Z5FXN0"/>
<gene>
    <name evidence="2" type="ORF">ACPOL_2166</name>
</gene>
<keyword evidence="3" id="KW-1185">Reference proteome</keyword>
<dbReference type="KEGG" id="abas:ACPOL_2166"/>
<dbReference type="Pfam" id="PF03928">
    <property type="entry name" value="HbpS-like"/>
    <property type="match status" value="1"/>
</dbReference>
<name>A0A2Z5FXN0_9BACT</name>
<dbReference type="OrthoDB" id="9815315at2"/>
<dbReference type="SUPFAM" id="SSF143744">
    <property type="entry name" value="GlcG-like"/>
    <property type="match status" value="1"/>
</dbReference>
<dbReference type="NCBIfam" id="NF002696">
    <property type="entry name" value="PRK02487.1-5"/>
    <property type="match status" value="1"/>
</dbReference>
<dbReference type="PIRSF" id="PIRSF008757">
    <property type="entry name" value="UCP008757"/>
    <property type="match status" value="1"/>
</dbReference>
<evidence type="ECO:0000256" key="1">
    <source>
        <dbReference type="HAMAP-Rule" id="MF_00761"/>
    </source>
</evidence>
<dbReference type="InterPro" id="IPR005624">
    <property type="entry name" value="PduO/GlcC-like"/>
</dbReference>